<dbReference type="OrthoDB" id="2119658at2759"/>
<reference evidence="3" key="1">
    <citation type="submission" date="2016-04" db="EMBL/GenBank/DDBJ databases">
        <authorList>
            <person name="Evans L.H."/>
            <person name="Alamgir A."/>
            <person name="Owens N."/>
            <person name="Weber N.D."/>
            <person name="Virtaneva K."/>
            <person name="Barbian K."/>
            <person name="Babar A."/>
            <person name="Rosenke K."/>
        </authorList>
    </citation>
    <scope>NUCLEOTIDE SEQUENCE [LARGE SCALE GENOMIC DNA]</scope>
    <source>
        <strain evidence="3">CBS 101.48</strain>
    </source>
</reference>
<feature type="compositionally biased region" description="Low complexity" evidence="1">
    <location>
        <begin position="347"/>
        <end position="379"/>
    </location>
</feature>
<proteinExistence type="predicted"/>
<feature type="region of interest" description="Disordered" evidence="1">
    <location>
        <begin position="343"/>
        <end position="379"/>
    </location>
</feature>
<dbReference type="EMBL" id="LT552697">
    <property type="protein sequence ID" value="SAL99427.1"/>
    <property type="molecule type" value="Genomic_DNA"/>
</dbReference>
<evidence type="ECO:0000256" key="1">
    <source>
        <dbReference type="SAM" id="MobiDB-lite"/>
    </source>
</evidence>
<dbReference type="SUPFAM" id="SSF50729">
    <property type="entry name" value="PH domain-like"/>
    <property type="match status" value="1"/>
</dbReference>
<accession>A0A168MY18</accession>
<protein>
    <recommendedName>
        <fullName evidence="2">PH domain-containing protein</fullName>
    </recommendedName>
</protein>
<dbReference type="InterPro" id="IPR011993">
    <property type="entry name" value="PH-like_dom_sf"/>
</dbReference>
<dbReference type="InterPro" id="IPR001849">
    <property type="entry name" value="PH_domain"/>
</dbReference>
<sequence length="651" mass="72480">MEGITSDQAVVPPPKLLLWKQEPLTQNLDAKPSVAEENQKYRLKKPESLVISPPRRFFRTRSLQSSAVSPYPLDPLTPAPNTNPTLSVITAVEQKSTLVDSDKDLKGKRLVIPPFPTDVMTEYIPHHNENNQMPPRSSRSAESIMNKSFRQLIRLSRATAWLIPKAIAATASSPTKPATVTPTESIQNPFSLAGYSNTSDLIPLRLPSFDEFSKGSDMDQLSSFREELFAQTDNRDYSFSQRLDNYKRNLRFNVHQITSLTSARDLDYELLVQVNQETVAVRYGQLKKLAKGISSCSLPEDWLSLKVTGPFELSIVINTKPTRHSKVADYLARRGLWPLWSRKRQEQQQQQPDPASSTQLSCWSSSSEASDSPVAPSSASSLQSAFTATNSTLSSGMISSGYLDISSGKDMDLIENGQHRYRLSKPHASKKGNSYTTSLNIELLMEFVWQAQRPSDRVVSPSIQDTALSSSSSNKNAPLSSFAYPWLRYPGVGDPSSGVLSPVSPEAENEDRLLADKDAIHAAMSHASKGDHLTFYLYELASPKWERYWVTLHNKRLQIISSVNKSRNPTYDIPLNSLVQVSKPTEEDQEHVCLNRKVGIVLQLAEDDASNATPLGNRIYILADTPALALHWIRALTVIKSNNQIQKATSL</sequence>
<dbReference type="Gene3D" id="2.30.29.30">
    <property type="entry name" value="Pleckstrin-homology domain (PH domain)/Phosphotyrosine-binding domain (PTB)"/>
    <property type="match status" value="1"/>
</dbReference>
<feature type="domain" description="PH" evidence="2">
    <location>
        <begin position="530"/>
        <end position="641"/>
    </location>
</feature>
<dbReference type="SMART" id="SM00233">
    <property type="entry name" value="PH"/>
    <property type="match status" value="1"/>
</dbReference>
<gene>
    <name evidence="3" type="primary">ABSGL_05041.1 scaffold 6272</name>
</gene>
<dbReference type="AlphaFoldDB" id="A0A168MY18"/>
<dbReference type="Proteomes" id="UP000078561">
    <property type="component" value="Unassembled WGS sequence"/>
</dbReference>
<keyword evidence="4" id="KW-1185">Reference proteome</keyword>
<name>A0A168MY18_ABSGL</name>
<organism evidence="3">
    <name type="scientific">Absidia glauca</name>
    <name type="common">Pin mould</name>
    <dbReference type="NCBI Taxonomy" id="4829"/>
    <lineage>
        <taxon>Eukaryota</taxon>
        <taxon>Fungi</taxon>
        <taxon>Fungi incertae sedis</taxon>
        <taxon>Mucoromycota</taxon>
        <taxon>Mucoromycotina</taxon>
        <taxon>Mucoromycetes</taxon>
        <taxon>Mucorales</taxon>
        <taxon>Cunninghamellaceae</taxon>
        <taxon>Absidia</taxon>
    </lineage>
</organism>
<dbReference type="InParanoid" id="A0A168MY18"/>
<evidence type="ECO:0000313" key="4">
    <source>
        <dbReference type="Proteomes" id="UP000078561"/>
    </source>
</evidence>
<dbReference type="PROSITE" id="PS50003">
    <property type="entry name" value="PH_DOMAIN"/>
    <property type="match status" value="1"/>
</dbReference>
<evidence type="ECO:0000313" key="3">
    <source>
        <dbReference type="EMBL" id="SAL99427.1"/>
    </source>
</evidence>
<dbReference type="CDD" id="cd00821">
    <property type="entry name" value="PH"/>
    <property type="match status" value="1"/>
</dbReference>
<evidence type="ECO:0000259" key="2">
    <source>
        <dbReference type="PROSITE" id="PS50003"/>
    </source>
</evidence>